<evidence type="ECO:0000313" key="11">
    <source>
        <dbReference type="Proteomes" id="UP000261520"/>
    </source>
</evidence>
<feature type="domain" description="EF-hand" evidence="9">
    <location>
        <begin position="8"/>
        <end position="43"/>
    </location>
</feature>
<keyword evidence="4" id="KW-0479">Metal-binding</keyword>
<reference evidence="10" key="2">
    <citation type="submission" date="2025-09" db="UniProtKB">
        <authorList>
            <consortium name="Ensembl"/>
        </authorList>
    </citation>
    <scope>IDENTIFICATION</scope>
</reference>
<keyword evidence="5" id="KW-0106">Calcium</keyword>
<feature type="region of interest" description="Disordered" evidence="8">
    <location>
        <begin position="80"/>
        <end position="113"/>
    </location>
</feature>
<dbReference type="STRING" id="409849.ENSPMGP00000026419"/>
<evidence type="ECO:0000259" key="9">
    <source>
        <dbReference type="PROSITE" id="PS50222"/>
    </source>
</evidence>
<evidence type="ECO:0000256" key="4">
    <source>
        <dbReference type="ARBA" id="ARBA00022723"/>
    </source>
</evidence>
<feature type="coiled-coil region" evidence="7">
    <location>
        <begin position="1288"/>
        <end position="1393"/>
    </location>
</feature>
<keyword evidence="11" id="KW-1185">Reference proteome</keyword>
<feature type="coiled-coil region" evidence="7">
    <location>
        <begin position="535"/>
        <end position="566"/>
    </location>
</feature>
<organism evidence="10 11">
    <name type="scientific">Periophthalmus magnuspinnatus</name>
    <dbReference type="NCBI Taxonomy" id="409849"/>
    <lineage>
        <taxon>Eukaryota</taxon>
        <taxon>Metazoa</taxon>
        <taxon>Chordata</taxon>
        <taxon>Craniata</taxon>
        <taxon>Vertebrata</taxon>
        <taxon>Euteleostomi</taxon>
        <taxon>Actinopterygii</taxon>
        <taxon>Neopterygii</taxon>
        <taxon>Teleostei</taxon>
        <taxon>Neoteleostei</taxon>
        <taxon>Acanthomorphata</taxon>
        <taxon>Gobiaria</taxon>
        <taxon>Gobiiformes</taxon>
        <taxon>Gobioidei</taxon>
        <taxon>Gobiidae</taxon>
        <taxon>Oxudercinae</taxon>
        <taxon>Periophthalmus</taxon>
    </lineage>
</organism>
<feature type="region of interest" description="Disordered" evidence="8">
    <location>
        <begin position="497"/>
        <end position="524"/>
    </location>
</feature>
<dbReference type="GO" id="GO:0090222">
    <property type="term" value="P:centrosome-templated microtubule nucleation"/>
    <property type="evidence" value="ECO:0007669"/>
    <property type="project" value="TreeGrafter"/>
</dbReference>
<keyword evidence="3" id="KW-0597">Phosphoprotein</keyword>
<comment type="subcellular location">
    <subcellularLocation>
        <location evidence="1">Cytoplasm</location>
        <location evidence="1">Cytoskeleton</location>
        <location evidence="1">Microtubule organizing center</location>
        <location evidence="1">Centrosome</location>
    </subcellularLocation>
</comment>
<dbReference type="GO" id="GO:0097539">
    <property type="term" value="C:ciliary transition fiber"/>
    <property type="evidence" value="ECO:0007669"/>
    <property type="project" value="TreeGrafter"/>
</dbReference>
<accession>A0A3B4BD83</accession>
<dbReference type="InterPro" id="IPR002048">
    <property type="entry name" value="EF_hand_dom"/>
</dbReference>
<evidence type="ECO:0000256" key="6">
    <source>
        <dbReference type="ARBA" id="ARBA00023212"/>
    </source>
</evidence>
<evidence type="ECO:0000256" key="1">
    <source>
        <dbReference type="ARBA" id="ARBA00004300"/>
    </source>
</evidence>
<dbReference type="GO" id="GO:0097431">
    <property type="term" value="C:mitotic spindle pole"/>
    <property type="evidence" value="ECO:0007669"/>
    <property type="project" value="TreeGrafter"/>
</dbReference>
<evidence type="ECO:0000256" key="8">
    <source>
        <dbReference type="SAM" id="MobiDB-lite"/>
    </source>
</evidence>
<name>A0A3B4BD83_9GOBI</name>
<dbReference type="PANTHER" id="PTHR18905">
    <property type="entry name" value="NINEIN"/>
    <property type="match status" value="1"/>
</dbReference>
<keyword evidence="7" id="KW-0175">Coiled coil</keyword>
<dbReference type="GO" id="GO:0005509">
    <property type="term" value="F:calcium ion binding"/>
    <property type="evidence" value="ECO:0007669"/>
    <property type="project" value="InterPro"/>
</dbReference>
<proteinExistence type="predicted"/>
<dbReference type="GO" id="GO:0051642">
    <property type="term" value="P:centrosome localization"/>
    <property type="evidence" value="ECO:0007669"/>
    <property type="project" value="TreeGrafter"/>
</dbReference>
<dbReference type="GO" id="GO:0005814">
    <property type="term" value="C:centriole"/>
    <property type="evidence" value="ECO:0007669"/>
    <property type="project" value="TreeGrafter"/>
</dbReference>
<sequence length="1469" mass="169763">MGEGQEQSYEEQLRGVFDSFDLSGSGSLSQDELWELCVSLHLQEATPALLQTLRLSQHTPNARVRLVFYSSPEIQPKFVKGSKRYGRRSTPELIDPTSDLGQSSPSPKEDQDWNYESAVPCKREVHPHTAEQSLKCDVLVKEMKYNLYYLFFQISGEVLKILNSNEVMSVQEFVSKVSNHNKPPTPSASTPYRQLKRMHSTQPFDEGGRRIATPSALSCTIGLRLFSTLDDGTGFTPVEQVLDSWTEEGIENSAEILQALNFSLDGKLSLSDLTVALETELLETKNGVLQAALASFRAEIRHLLACVDRELREKEKIQSDLEKAERLKSQLATEVDEHHSAIEHMNNLNLRSDLYKLCWVRAELMQEMEQMHAQAGAQRDQLEAQIQKIREEESFLRDHLSVSVKENRRLETELLDTAEKLVEAQNQITKLQTNIDNIMKEKFGELDPGSAEFFLQEERIKQLHISYETQCRVCLQDRIDELQSELNDFHSIGHVHQTSSKTLNEELESKSPGNESDPGLGSEEVQPFSLSLESEMMLEQLKDRHLQEMNELRNQLENKVQNELEISWGQSMSASCMSVRHIETSFGLRLKEVEDRFETDQDIVAQRFQDDVLKLEQNYQNKLKTLSEKHMREKRQWEELLKNAEEQRQNMAAILETERGRKMEEWIKEMQEREDVELKNKILRSELDDIVTRGQLRETELSRQLNELHNRLQQSLETREELVSQTQKQATETEKMLRKRVQNLQEEVNELLQNLSELEAKHKEISEKQINERSELLTERDDLKINVEQLEQLVDRLQVDFDSERKDLHKIIAEMEEKGAKWSKIKELEMEVSQVLNFVQNSEIECILDYDFKIENVENLNDYCEITCEITECGTPVTISTKSSSSLESIDILGSPIEDNEISLNGKNECRLSRSESCNSLEDIMASTDYFENQQSQANPKQYLEVGECLHEDSPLYETLVDNITPEDADDLGQRLEDARSNCNKSNNGFLMPEISFNHSASKNVHSENKDSIKLKTSYKTAMEEHVLLQQKICLLQQKIEILEILLAHSNEKLKTGHDVLEENYSLKVKLLFFMEQIKELERKAFKMADLQIRYEDCICENDKLKEQNEELEKRVWVLESSMNMYGFQDGKLMLTHEINHMRQENGRLSELLEELDLSNGKILTIRANSQASTSPIHDLGFNQIQMEDFKKENAQLQTTINDLQDESQILTKTTKVFPMSVLGGVCYCYNSLINKRNPIMCANICLVEFSNITSKSIIKYFPNIKHGIIFFQVKSSDDTLQAVTLQSSRLKADVRVLQQQKDSLQHEVSLLYKKLQNANDKNLFYQTLLKQENDKLQGDVQSVKTELRQARDKVRVVKLNLKQHKQSHSSMLLNLEQENIALKQELDAQKEKNKVRKCADLNRKLNIYKLYLSILMENEALKTQMARLSTQLIEVGLLFHTDSTAFILIFYNYAALVRTIDCMKRSTK</sequence>
<dbReference type="GO" id="GO:0000242">
    <property type="term" value="C:pericentriolar material"/>
    <property type="evidence" value="ECO:0007669"/>
    <property type="project" value="TreeGrafter"/>
</dbReference>
<keyword evidence="2" id="KW-0963">Cytoplasm</keyword>
<evidence type="ECO:0000256" key="2">
    <source>
        <dbReference type="ARBA" id="ARBA00022490"/>
    </source>
</evidence>
<dbReference type="PROSITE" id="PS50222">
    <property type="entry name" value="EF_HAND_2"/>
    <property type="match status" value="1"/>
</dbReference>
<evidence type="ECO:0000256" key="3">
    <source>
        <dbReference type="ARBA" id="ARBA00022553"/>
    </source>
</evidence>
<dbReference type="Ensembl" id="ENSPMGT00000028135.1">
    <property type="protein sequence ID" value="ENSPMGP00000026419.1"/>
    <property type="gene ID" value="ENSPMGG00000021268.1"/>
</dbReference>
<keyword evidence="6" id="KW-0206">Cytoskeleton</keyword>
<feature type="coiled-coil region" evidence="7">
    <location>
        <begin position="1187"/>
        <end position="1214"/>
    </location>
</feature>
<reference evidence="10" key="1">
    <citation type="submission" date="2025-08" db="UniProtKB">
        <authorList>
            <consortium name="Ensembl"/>
        </authorList>
    </citation>
    <scope>IDENTIFICATION</scope>
</reference>
<dbReference type="GO" id="GO:0034454">
    <property type="term" value="P:microtubule anchoring at centrosome"/>
    <property type="evidence" value="ECO:0007669"/>
    <property type="project" value="TreeGrafter"/>
</dbReference>
<dbReference type="Proteomes" id="UP000261520">
    <property type="component" value="Unplaced"/>
</dbReference>
<evidence type="ECO:0000256" key="7">
    <source>
        <dbReference type="SAM" id="Coils"/>
    </source>
</evidence>
<protein>
    <recommendedName>
        <fullName evidence="9">EF-hand domain-containing protein</fullName>
    </recommendedName>
</protein>
<dbReference type="SUPFAM" id="SSF47473">
    <property type="entry name" value="EF-hand"/>
    <property type="match status" value="1"/>
</dbReference>
<evidence type="ECO:0000313" key="10">
    <source>
        <dbReference type="Ensembl" id="ENSPMGP00000026419.1"/>
    </source>
</evidence>
<dbReference type="InterPro" id="IPR011992">
    <property type="entry name" value="EF-hand-dom_pair"/>
</dbReference>
<dbReference type="PANTHER" id="PTHR18905:SF11">
    <property type="entry name" value="NINEIN"/>
    <property type="match status" value="1"/>
</dbReference>
<feature type="coiled-coil region" evidence="7">
    <location>
        <begin position="307"/>
        <end position="441"/>
    </location>
</feature>
<feature type="coiled-coil region" evidence="7">
    <location>
        <begin position="1088"/>
        <end position="1122"/>
    </location>
</feature>
<feature type="coiled-coil region" evidence="7">
    <location>
        <begin position="605"/>
        <end position="661"/>
    </location>
</feature>
<evidence type="ECO:0000256" key="5">
    <source>
        <dbReference type="ARBA" id="ARBA00022837"/>
    </source>
</evidence>
<dbReference type="InterPro" id="IPR018247">
    <property type="entry name" value="EF_Hand_1_Ca_BS"/>
</dbReference>
<feature type="coiled-coil region" evidence="7">
    <location>
        <begin position="698"/>
        <end position="807"/>
    </location>
</feature>
<dbReference type="PROSITE" id="PS00018">
    <property type="entry name" value="EF_HAND_1"/>
    <property type="match status" value="1"/>
</dbReference>